<name>A0A7Z6ZT50_9GAMM</name>
<dbReference type="RefSeq" id="WP_169929629.1">
    <property type="nucleotide sequence ID" value="NZ_PIPR01000001.1"/>
</dbReference>
<gene>
    <name evidence="2" type="ORF">CWE22_01475</name>
</gene>
<sequence length="75" mass="8239">MSNEKGDPTNARDRTYAVSANRHRAQHKLRYVEMSAAAENGECRLCKGAIVPQEPGEGDTDLAAREQANTLTNHD</sequence>
<feature type="region of interest" description="Disordered" evidence="1">
    <location>
        <begin position="52"/>
        <end position="75"/>
    </location>
</feature>
<feature type="compositionally biased region" description="Basic and acidic residues" evidence="1">
    <location>
        <begin position="1"/>
        <end position="15"/>
    </location>
</feature>
<protein>
    <submittedName>
        <fullName evidence="2">Uncharacterized protein</fullName>
    </submittedName>
</protein>
<evidence type="ECO:0000313" key="3">
    <source>
        <dbReference type="Proteomes" id="UP000287766"/>
    </source>
</evidence>
<proteinExistence type="predicted"/>
<feature type="region of interest" description="Disordered" evidence="1">
    <location>
        <begin position="1"/>
        <end position="22"/>
    </location>
</feature>
<evidence type="ECO:0000256" key="1">
    <source>
        <dbReference type="SAM" id="MobiDB-lite"/>
    </source>
</evidence>
<evidence type="ECO:0000313" key="2">
    <source>
        <dbReference type="EMBL" id="RUO40894.1"/>
    </source>
</evidence>
<organism evidence="2 3">
    <name type="scientific">Pseudidiomarina aestuarii</name>
    <dbReference type="NCBI Taxonomy" id="624146"/>
    <lineage>
        <taxon>Bacteria</taxon>
        <taxon>Pseudomonadati</taxon>
        <taxon>Pseudomonadota</taxon>
        <taxon>Gammaproteobacteria</taxon>
        <taxon>Alteromonadales</taxon>
        <taxon>Idiomarinaceae</taxon>
        <taxon>Pseudidiomarina</taxon>
    </lineage>
</organism>
<dbReference type="Proteomes" id="UP000287766">
    <property type="component" value="Unassembled WGS sequence"/>
</dbReference>
<dbReference type="AlphaFoldDB" id="A0A7Z6ZT50"/>
<accession>A0A7Z6ZT50</accession>
<keyword evidence="3" id="KW-1185">Reference proteome</keyword>
<reference evidence="3" key="1">
    <citation type="journal article" date="2018" name="Front. Microbiol.">
        <title>Genome-Based Analysis Reveals the Taxonomy and Diversity of the Family Idiomarinaceae.</title>
        <authorList>
            <person name="Liu Y."/>
            <person name="Lai Q."/>
            <person name="Shao Z."/>
        </authorList>
    </citation>
    <scope>NUCLEOTIDE SEQUENCE [LARGE SCALE GENOMIC DNA]</scope>
    <source>
        <strain evidence="3">KYW314</strain>
    </source>
</reference>
<dbReference type="EMBL" id="PIPR01000001">
    <property type="protein sequence ID" value="RUO40894.1"/>
    <property type="molecule type" value="Genomic_DNA"/>
</dbReference>
<comment type="caution">
    <text evidence="2">The sequence shown here is derived from an EMBL/GenBank/DDBJ whole genome shotgun (WGS) entry which is preliminary data.</text>
</comment>